<evidence type="ECO:0000259" key="5">
    <source>
        <dbReference type="SMART" id="SM00062"/>
    </source>
</evidence>
<dbReference type="Pfam" id="PF00497">
    <property type="entry name" value="SBP_bac_3"/>
    <property type="match status" value="1"/>
</dbReference>
<dbReference type="InterPro" id="IPR051455">
    <property type="entry name" value="Bact_solute-bind_prot3"/>
</dbReference>
<evidence type="ECO:0000256" key="2">
    <source>
        <dbReference type="ARBA" id="ARBA00022448"/>
    </source>
</evidence>
<dbReference type="RefSeq" id="WP_392395896.1">
    <property type="nucleotide sequence ID" value="NZ_JAURTK010000017.1"/>
</dbReference>
<comment type="similarity">
    <text evidence="1">Belongs to the bacterial solute-binding protein 3 family.</text>
</comment>
<feature type="chain" id="PRO_5044504585" evidence="4">
    <location>
        <begin position="27"/>
        <end position="288"/>
    </location>
</feature>
<evidence type="ECO:0000256" key="1">
    <source>
        <dbReference type="ARBA" id="ARBA00010333"/>
    </source>
</evidence>
<proteinExistence type="inferred from homology"/>
<feature type="signal peptide" evidence="4">
    <location>
        <begin position="1"/>
        <end position="26"/>
    </location>
</feature>
<dbReference type="EMBL" id="JAURTK010000017">
    <property type="protein sequence ID" value="MDP9651241.1"/>
    <property type="molecule type" value="Genomic_DNA"/>
</dbReference>
<feature type="domain" description="Solute-binding protein family 3/N-terminal" evidence="5">
    <location>
        <begin position="41"/>
        <end position="262"/>
    </location>
</feature>
<dbReference type="PANTHER" id="PTHR30085">
    <property type="entry name" value="AMINO ACID ABC TRANSPORTER PERMEASE"/>
    <property type="match status" value="1"/>
</dbReference>
<organism evidence="6 7">
    <name type="scientific">Paraburkholderia caledonica</name>
    <dbReference type="NCBI Taxonomy" id="134536"/>
    <lineage>
        <taxon>Bacteria</taxon>
        <taxon>Pseudomonadati</taxon>
        <taxon>Pseudomonadota</taxon>
        <taxon>Betaproteobacteria</taxon>
        <taxon>Burkholderiales</taxon>
        <taxon>Burkholderiaceae</taxon>
        <taxon>Paraburkholderia</taxon>
    </lineage>
</organism>
<dbReference type="PANTHER" id="PTHR30085:SF6">
    <property type="entry name" value="ABC TRANSPORTER GLUTAMINE-BINDING PROTEIN GLNH"/>
    <property type="match status" value="1"/>
</dbReference>
<evidence type="ECO:0000313" key="7">
    <source>
        <dbReference type="Proteomes" id="UP001229486"/>
    </source>
</evidence>
<dbReference type="GO" id="GO:0006865">
    <property type="term" value="P:amino acid transport"/>
    <property type="evidence" value="ECO:0007669"/>
    <property type="project" value="TreeGrafter"/>
</dbReference>
<protein>
    <submittedName>
        <fullName evidence="6">Polar amino acid transport system substrate-binding protein</fullName>
    </submittedName>
</protein>
<dbReference type="GO" id="GO:0030288">
    <property type="term" value="C:outer membrane-bounded periplasmic space"/>
    <property type="evidence" value="ECO:0007669"/>
    <property type="project" value="TreeGrafter"/>
</dbReference>
<evidence type="ECO:0000256" key="3">
    <source>
        <dbReference type="ARBA" id="ARBA00022729"/>
    </source>
</evidence>
<keyword evidence="3 4" id="KW-0732">Signal</keyword>
<evidence type="ECO:0000256" key="4">
    <source>
        <dbReference type="SAM" id="SignalP"/>
    </source>
</evidence>
<dbReference type="Gene3D" id="3.40.190.10">
    <property type="entry name" value="Periplasmic binding protein-like II"/>
    <property type="match status" value="2"/>
</dbReference>
<keyword evidence="2" id="KW-0813">Transport</keyword>
<dbReference type="InterPro" id="IPR001638">
    <property type="entry name" value="Solute-binding_3/MltF_N"/>
</dbReference>
<dbReference type="SMART" id="SM00062">
    <property type="entry name" value="PBPb"/>
    <property type="match status" value="1"/>
</dbReference>
<dbReference type="GO" id="GO:0005576">
    <property type="term" value="C:extracellular region"/>
    <property type="evidence" value="ECO:0007669"/>
    <property type="project" value="TreeGrafter"/>
</dbReference>
<dbReference type="Proteomes" id="UP001229486">
    <property type="component" value="Unassembled WGS sequence"/>
</dbReference>
<comment type="caution">
    <text evidence="6">The sequence shown here is derived from an EMBL/GenBank/DDBJ whole genome shotgun (WGS) entry which is preliminary data.</text>
</comment>
<name>A0AB73IMS4_9BURK</name>
<dbReference type="SUPFAM" id="SSF53850">
    <property type="entry name" value="Periplasmic binding protein-like II"/>
    <property type="match status" value="1"/>
</dbReference>
<sequence>MKNSNGSKLLAMLAAAIGFSTSLGYAADSAAIPETLKHAGQLNVGIRCDAPPNGFLDESGKPAGIDADFARYIAKDAFGDPGKAVFTCVTSATRIQMLTSGKVDLLIATIAPTDERRRVVDFTNSTNWGASGVLIRKGEPFHSLKDFNGKTLLSTKGNWQAPYIREHYPQIRLVLLDSMNDAITALRQGRADGLAEDTRSMIVAVSNDPSLQLTAVGFMVGWGAPAVRRGDDGLREYVNKLLVRAKQDGTFAVAVKKYASGPLQQAVLDNYLKPAPDGSTGLNGVLRE</sequence>
<gene>
    <name evidence="6" type="ORF">J2793_006716</name>
</gene>
<evidence type="ECO:0000313" key="6">
    <source>
        <dbReference type="EMBL" id="MDP9651241.1"/>
    </source>
</evidence>
<dbReference type="AlphaFoldDB" id="A0AB73IMS4"/>
<reference evidence="6" key="1">
    <citation type="submission" date="2023-07" db="EMBL/GenBank/DDBJ databases">
        <title>Sorghum-associated microbial communities from plants grown in Nebraska, USA.</title>
        <authorList>
            <person name="Schachtman D."/>
        </authorList>
    </citation>
    <scope>NUCLEOTIDE SEQUENCE</scope>
    <source>
        <strain evidence="6">DS1061</strain>
    </source>
</reference>
<accession>A0AB73IMS4</accession>